<evidence type="ECO:0000256" key="1">
    <source>
        <dbReference type="ARBA" id="ARBA00004123"/>
    </source>
</evidence>
<feature type="compositionally biased region" description="Acidic residues" evidence="5">
    <location>
        <begin position="542"/>
        <end position="552"/>
    </location>
</feature>
<organism evidence="7 8">
    <name type="scientific">Scylla paramamosain</name>
    <name type="common">Mud crab</name>
    <dbReference type="NCBI Taxonomy" id="85552"/>
    <lineage>
        <taxon>Eukaryota</taxon>
        <taxon>Metazoa</taxon>
        <taxon>Ecdysozoa</taxon>
        <taxon>Arthropoda</taxon>
        <taxon>Crustacea</taxon>
        <taxon>Multicrustacea</taxon>
        <taxon>Malacostraca</taxon>
        <taxon>Eumalacostraca</taxon>
        <taxon>Eucarida</taxon>
        <taxon>Decapoda</taxon>
        <taxon>Pleocyemata</taxon>
        <taxon>Brachyura</taxon>
        <taxon>Eubrachyura</taxon>
        <taxon>Portunoidea</taxon>
        <taxon>Portunidae</taxon>
        <taxon>Portuninae</taxon>
        <taxon>Scylla</taxon>
    </lineage>
</organism>
<dbReference type="Gene3D" id="1.10.30.10">
    <property type="entry name" value="High mobility group box domain"/>
    <property type="match status" value="1"/>
</dbReference>
<evidence type="ECO:0000256" key="2">
    <source>
        <dbReference type="ARBA" id="ARBA00023125"/>
    </source>
</evidence>
<keyword evidence="8" id="KW-1185">Reference proteome</keyword>
<feature type="DNA-binding region" description="HMG box" evidence="4">
    <location>
        <begin position="233"/>
        <end position="297"/>
    </location>
</feature>
<dbReference type="PANTHER" id="PTHR46318:SF3">
    <property type="entry name" value="UPSTREAM BINDING TRANSCRIPTION FACTOR"/>
    <property type="match status" value="1"/>
</dbReference>
<keyword evidence="2 4" id="KW-0238">DNA-binding</keyword>
<dbReference type="SUPFAM" id="SSF47095">
    <property type="entry name" value="HMG-box"/>
    <property type="match status" value="2"/>
</dbReference>
<feature type="region of interest" description="Disordered" evidence="5">
    <location>
        <begin position="345"/>
        <end position="674"/>
    </location>
</feature>
<dbReference type="PROSITE" id="PS50118">
    <property type="entry name" value="HMG_BOX_2"/>
    <property type="match status" value="1"/>
</dbReference>
<dbReference type="InterPro" id="IPR036910">
    <property type="entry name" value="HMG_box_dom_sf"/>
</dbReference>
<dbReference type="SMART" id="SM00398">
    <property type="entry name" value="HMG"/>
    <property type="match status" value="2"/>
</dbReference>
<feature type="compositionally biased region" description="Acidic residues" evidence="5">
    <location>
        <begin position="620"/>
        <end position="632"/>
    </location>
</feature>
<feature type="compositionally biased region" description="Acidic residues" evidence="5">
    <location>
        <begin position="409"/>
        <end position="444"/>
    </location>
</feature>
<dbReference type="Proteomes" id="UP001487740">
    <property type="component" value="Unassembled WGS sequence"/>
</dbReference>
<name>A0AAW0SX15_SCYPA</name>
<sequence>MLKLGHQAWKQLSPEVKKSYTQAYKDECVKFKTSSSKDSSASKLPKMPYQICWDAEKDSGITNKSSRNHYSSLPPERQLPYIQQALKDLLQYEKEKEKQIEANPDFQVPPHNSMPKTDLKTYLDALRRKASWIRFPGLKRMGEVMRLYKELSPREKDKYKERLEKARDKFEEELSKWSSGQDEVTLFALQRYKDVMRFSKPMPKKTRHVKTEDIFPHKALPYTTCPRFLAEPSRPPASAYRLFATKFRLSVGSLSGQELQQVLRNGWKALTDEVKTAYTARCRELHRKYEGELKAYVREMDPKTRRLYLGFNRLPLFRFFGNRDIFDEFPNSEEYPVFHKVPLKPSQRASSMKKEEEEEDEDDDEEEEEEEMAASSGRKKRLSPILFTDLDSTPSDSTKQKKSGLQYLAEEDSGKEEEEESESEEEEDDESEEEEEDESEEEEAVATALQSSRLPAKQTKKKAATTATTTTRPSQKKATTTTTTAGKKKAAPPPVEDSEDESNDSDEDVTPAWRSAPPTPVTPAQPKKKTPTKKAPTPPTSDSDDESNDSDVNDVTPAWRSGPPTPVTPTQLKKKAAATTTTTPLQKKATTTTPLQKKTTTTTTTASGKKKKAAPPPTQDSEDESDDSDEDVAPAWRSGPPTPVTPAQPKKAKPKQQKRHESSSSGFSDSDSSN</sequence>
<dbReference type="InterPro" id="IPR051762">
    <property type="entry name" value="UBF1"/>
</dbReference>
<feature type="compositionally biased region" description="Acidic residues" evidence="5">
    <location>
        <begin position="356"/>
        <end position="372"/>
    </location>
</feature>
<evidence type="ECO:0000313" key="7">
    <source>
        <dbReference type="EMBL" id="KAK8379888.1"/>
    </source>
</evidence>
<evidence type="ECO:0000259" key="6">
    <source>
        <dbReference type="PROSITE" id="PS50118"/>
    </source>
</evidence>
<comment type="caution">
    <text evidence="7">The sequence shown here is derived from an EMBL/GenBank/DDBJ whole genome shotgun (WGS) entry which is preliminary data.</text>
</comment>
<feature type="compositionally biased region" description="Acidic residues" evidence="5">
    <location>
        <begin position="496"/>
        <end position="509"/>
    </location>
</feature>
<feature type="compositionally biased region" description="Low complexity" evidence="5">
    <location>
        <begin position="577"/>
        <end position="607"/>
    </location>
</feature>
<reference evidence="7 8" key="1">
    <citation type="submission" date="2023-03" db="EMBL/GenBank/DDBJ databases">
        <title>High-quality genome of Scylla paramamosain provides insights in environmental adaptation.</title>
        <authorList>
            <person name="Zhang L."/>
        </authorList>
    </citation>
    <scope>NUCLEOTIDE SEQUENCE [LARGE SCALE GENOMIC DNA]</scope>
    <source>
        <strain evidence="7">LZ_2023a</strain>
        <tissue evidence="7">Muscle</tissue>
    </source>
</reference>
<dbReference type="GO" id="GO:0005634">
    <property type="term" value="C:nucleus"/>
    <property type="evidence" value="ECO:0007669"/>
    <property type="project" value="UniProtKB-SubCell"/>
</dbReference>
<comment type="subcellular location">
    <subcellularLocation>
        <location evidence="1">Nucleus</location>
    </subcellularLocation>
</comment>
<evidence type="ECO:0000313" key="8">
    <source>
        <dbReference type="Proteomes" id="UP001487740"/>
    </source>
</evidence>
<evidence type="ECO:0000256" key="4">
    <source>
        <dbReference type="PROSITE-ProRule" id="PRU00267"/>
    </source>
</evidence>
<dbReference type="EMBL" id="JARAKH010000043">
    <property type="protein sequence ID" value="KAK8379888.1"/>
    <property type="molecule type" value="Genomic_DNA"/>
</dbReference>
<protein>
    <recommendedName>
        <fullName evidence="6">HMG box domain-containing protein</fullName>
    </recommendedName>
</protein>
<evidence type="ECO:0000256" key="5">
    <source>
        <dbReference type="SAM" id="MobiDB-lite"/>
    </source>
</evidence>
<feature type="compositionally biased region" description="Low complexity" evidence="5">
    <location>
        <begin position="663"/>
        <end position="674"/>
    </location>
</feature>
<evidence type="ECO:0000256" key="3">
    <source>
        <dbReference type="ARBA" id="ARBA00023242"/>
    </source>
</evidence>
<dbReference type="InterPro" id="IPR009071">
    <property type="entry name" value="HMG_box_dom"/>
</dbReference>
<proteinExistence type="predicted"/>
<keyword evidence="3 4" id="KW-0539">Nucleus</keyword>
<dbReference type="PANTHER" id="PTHR46318">
    <property type="entry name" value="UPSTREAM BINDING TRANSCRIPTION FACTOR"/>
    <property type="match status" value="1"/>
</dbReference>
<accession>A0AAW0SX15</accession>
<dbReference type="GO" id="GO:0003677">
    <property type="term" value="F:DNA binding"/>
    <property type="evidence" value="ECO:0007669"/>
    <property type="project" value="UniProtKB-UniRule"/>
</dbReference>
<feature type="compositionally biased region" description="Low complexity" evidence="5">
    <location>
        <begin position="464"/>
        <end position="485"/>
    </location>
</feature>
<dbReference type="AlphaFoldDB" id="A0AAW0SX15"/>
<feature type="domain" description="HMG box" evidence="6">
    <location>
        <begin position="233"/>
        <end position="297"/>
    </location>
</feature>
<gene>
    <name evidence="7" type="ORF">O3P69_019712</name>
</gene>